<dbReference type="CDD" id="cd00067">
    <property type="entry name" value="GAL4"/>
    <property type="match status" value="1"/>
</dbReference>
<keyword evidence="9" id="KW-1185">Reference proteome</keyword>
<dbReference type="Gene3D" id="4.10.240.10">
    <property type="entry name" value="Zn(2)-C6 fungal-type DNA-binding domain"/>
    <property type="match status" value="1"/>
</dbReference>
<dbReference type="GO" id="GO:0000981">
    <property type="term" value="F:DNA-binding transcription factor activity, RNA polymerase II-specific"/>
    <property type="evidence" value="ECO:0007669"/>
    <property type="project" value="InterPro"/>
</dbReference>
<dbReference type="Pfam" id="PF00172">
    <property type="entry name" value="Zn_clus"/>
    <property type="match status" value="1"/>
</dbReference>
<dbReference type="PANTHER" id="PTHR47431">
    <property type="entry name" value="ZN(II)2CYS6 TRANSCRIPTION FACTOR (EUROFUNG)-RELATED"/>
    <property type="match status" value="1"/>
</dbReference>
<evidence type="ECO:0000256" key="3">
    <source>
        <dbReference type="ARBA" id="ARBA00023125"/>
    </source>
</evidence>
<dbReference type="GeneID" id="27362766"/>
<feature type="domain" description="Zn(2)-C6 fungal-type" evidence="7">
    <location>
        <begin position="25"/>
        <end position="55"/>
    </location>
</feature>
<evidence type="ECO:0000313" key="8">
    <source>
        <dbReference type="EMBL" id="KIW37063.1"/>
    </source>
</evidence>
<proteinExistence type="predicted"/>
<dbReference type="OrthoDB" id="10250282at2759"/>
<sequence>MSSTAASTEDGCKPKKLTQPPVKVACTSCRASRTRCDGQKPVCQNCMVRGKECRYLKSNRGGPRVSRKKAMLAEEQRRRAANSNGVNGQTVPADVDWSSLVLSSETLHDELIGSMVAPGAGLLDLDNESHSDEIFDSIFPDMPKSDHSSDVPDSNMQFTPYNPVIRHYQDNESILNAYYIFIHPYFPILPPPPMILEVDDPGSESKGFQPLSPLAMALLAILVLIPHPDDLFSDSDESVFQRRQEAHAYSQMAIGSIESESELLESATNPATALESSRPCIQREALHPYVPPELEGLLAYLVLSVYEYAQRGNLAKMRNRASQAYDAAVSLGLNDTSSLALDEYTEARRRAWWMTYTVAMQCAIVAGTPPMITADVTNFRTPFPIITSDPDAWFFFLEAQQIICQCTQYSGALKKAFEAGMGPNGLVGQKSALDKEIDTILYRHSVQPVDGPLVSATDFEEQTLAKSLRAQAQIKLNSARIKLHRYNAFQDLPLFTRKHCDLEPADPTAPRQLGCSCHSVSPTVTPESSHSGKNSISPVDSDPMPKLTSEIPFNDLAAAKTCMKAALAIGRAFEVLPYPNPMQLTPPVYGPSMLSVTSMNSAPRTMPAFACCAMQSCYTLLTLCYRSLERQCVYQRSVATDKGLEGLYAGISRVLAALQNYSMAFEALNGMTQQVEEALDAVKGAK</sequence>
<keyword evidence="2" id="KW-0805">Transcription regulation</keyword>
<keyword evidence="4" id="KW-0804">Transcription</keyword>
<dbReference type="InterPro" id="IPR001138">
    <property type="entry name" value="Zn2Cys6_DnaBD"/>
</dbReference>
<dbReference type="PROSITE" id="PS50048">
    <property type="entry name" value="ZN2_CY6_FUNGAL_2"/>
    <property type="match status" value="1"/>
</dbReference>
<keyword evidence="3" id="KW-0238">DNA-binding</keyword>
<evidence type="ECO:0000256" key="1">
    <source>
        <dbReference type="ARBA" id="ARBA00022723"/>
    </source>
</evidence>
<feature type="compositionally biased region" description="Polar residues" evidence="6">
    <location>
        <begin position="523"/>
        <end position="538"/>
    </location>
</feature>
<name>A0A0D2D196_9EURO</name>
<dbReference type="PROSITE" id="PS00463">
    <property type="entry name" value="ZN2_CY6_FUNGAL_1"/>
    <property type="match status" value="1"/>
</dbReference>
<dbReference type="Proteomes" id="UP000053342">
    <property type="component" value="Unassembled WGS sequence"/>
</dbReference>
<dbReference type="GO" id="GO:0003677">
    <property type="term" value="F:DNA binding"/>
    <property type="evidence" value="ECO:0007669"/>
    <property type="project" value="UniProtKB-KW"/>
</dbReference>
<keyword evidence="5" id="KW-0539">Nucleus</keyword>
<evidence type="ECO:0000256" key="2">
    <source>
        <dbReference type="ARBA" id="ARBA00023015"/>
    </source>
</evidence>
<feature type="region of interest" description="Disordered" evidence="6">
    <location>
        <begin position="523"/>
        <end position="543"/>
    </location>
</feature>
<dbReference type="VEuPathDB" id="FungiDB:PV06_10692"/>
<dbReference type="GO" id="GO:0008270">
    <property type="term" value="F:zinc ion binding"/>
    <property type="evidence" value="ECO:0007669"/>
    <property type="project" value="InterPro"/>
</dbReference>
<dbReference type="EMBL" id="KN847346">
    <property type="protein sequence ID" value="KIW37063.1"/>
    <property type="molecule type" value="Genomic_DNA"/>
</dbReference>
<dbReference type="GO" id="GO:0006351">
    <property type="term" value="P:DNA-templated transcription"/>
    <property type="evidence" value="ECO:0007669"/>
    <property type="project" value="InterPro"/>
</dbReference>
<dbReference type="PRINTS" id="PR00755">
    <property type="entry name" value="AFLATOXINBRP"/>
</dbReference>
<evidence type="ECO:0000256" key="4">
    <source>
        <dbReference type="ARBA" id="ARBA00023163"/>
    </source>
</evidence>
<dbReference type="STRING" id="215243.A0A0D2D196"/>
<evidence type="ECO:0000259" key="7">
    <source>
        <dbReference type="PROSITE" id="PS50048"/>
    </source>
</evidence>
<dbReference type="PANTHER" id="PTHR47431:SF5">
    <property type="entry name" value="ZN(II)2CYS6 TRANSCRIPTION FACTOR (EUROFUNG)"/>
    <property type="match status" value="1"/>
</dbReference>
<dbReference type="CDD" id="cd12148">
    <property type="entry name" value="fungal_TF_MHR"/>
    <property type="match status" value="1"/>
</dbReference>
<dbReference type="AlphaFoldDB" id="A0A0D2D196"/>
<evidence type="ECO:0000313" key="9">
    <source>
        <dbReference type="Proteomes" id="UP000053342"/>
    </source>
</evidence>
<accession>A0A0D2D196</accession>
<organism evidence="8 9">
    <name type="scientific">Exophiala oligosperma</name>
    <dbReference type="NCBI Taxonomy" id="215243"/>
    <lineage>
        <taxon>Eukaryota</taxon>
        <taxon>Fungi</taxon>
        <taxon>Dikarya</taxon>
        <taxon>Ascomycota</taxon>
        <taxon>Pezizomycotina</taxon>
        <taxon>Eurotiomycetes</taxon>
        <taxon>Chaetothyriomycetidae</taxon>
        <taxon>Chaetothyriales</taxon>
        <taxon>Herpotrichiellaceae</taxon>
        <taxon>Exophiala</taxon>
    </lineage>
</organism>
<evidence type="ECO:0000256" key="6">
    <source>
        <dbReference type="SAM" id="MobiDB-lite"/>
    </source>
</evidence>
<dbReference type="InterPro" id="IPR007219">
    <property type="entry name" value="XnlR_reg_dom"/>
</dbReference>
<dbReference type="Pfam" id="PF04082">
    <property type="entry name" value="Fungal_trans"/>
    <property type="match status" value="1"/>
</dbReference>
<reference evidence="8 9" key="1">
    <citation type="submission" date="2015-01" db="EMBL/GenBank/DDBJ databases">
        <title>The Genome Sequence of Exophiala oligosperma CBS72588.</title>
        <authorList>
            <consortium name="The Broad Institute Genomics Platform"/>
            <person name="Cuomo C."/>
            <person name="de Hoog S."/>
            <person name="Gorbushina A."/>
            <person name="Stielow B."/>
            <person name="Teixiera M."/>
            <person name="Abouelleil A."/>
            <person name="Chapman S.B."/>
            <person name="Priest M."/>
            <person name="Young S.K."/>
            <person name="Wortman J."/>
            <person name="Nusbaum C."/>
            <person name="Birren B."/>
        </authorList>
    </citation>
    <scope>NUCLEOTIDE SEQUENCE [LARGE SCALE GENOMIC DNA]</scope>
    <source>
        <strain evidence="8 9">CBS 72588</strain>
    </source>
</reference>
<gene>
    <name evidence="8" type="ORF">PV06_10692</name>
</gene>
<keyword evidence="1" id="KW-0479">Metal-binding</keyword>
<dbReference type="HOGENOM" id="CLU_014802_0_0_1"/>
<evidence type="ECO:0000256" key="5">
    <source>
        <dbReference type="ARBA" id="ARBA00023242"/>
    </source>
</evidence>
<dbReference type="RefSeq" id="XP_016257279.1">
    <property type="nucleotide sequence ID" value="XM_016412265.1"/>
</dbReference>
<dbReference type="InterPro" id="IPR036864">
    <property type="entry name" value="Zn2-C6_fun-type_DNA-bd_sf"/>
</dbReference>
<dbReference type="SMART" id="SM00066">
    <property type="entry name" value="GAL4"/>
    <property type="match status" value="1"/>
</dbReference>
<dbReference type="SUPFAM" id="SSF57701">
    <property type="entry name" value="Zn2/Cys6 DNA-binding domain"/>
    <property type="match status" value="1"/>
</dbReference>
<protein>
    <recommendedName>
        <fullName evidence="7">Zn(2)-C6 fungal-type domain-containing protein</fullName>
    </recommendedName>
</protein>